<dbReference type="SUPFAM" id="SSF53448">
    <property type="entry name" value="Nucleotide-diphospho-sugar transferases"/>
    <property type="match status" value="1"/>
</dbReference>
<dbReference type="AlphaFoldDB" id="A0A8J6NAF0"/>
<keyword evidence="2" id="KW-0808">Transferase</keyword>
<feature type="domain" description="Nucleotidyl transferase" evidence="1">
    <location>
        <begin position="3"/>
        <end position="219"/>
    </location>
</feature>
<sequence length="300" mass="32726">MQAMILAAGFGTRLLPYTHVRPKPLFPILNHPLLLLTIRRLQAAGFDHIVVNAHHLADQIVAAVDGLAGVEVQVEERELGTGGGLRRALSRFRDEPLLVTNGDIYHTIDYQLFYNLHLAGSDPVTLALRNEPRFNKVLIQLDQVQNFDCDGLSECLAFTGLHVLEPQVLQSIAEGRPSCILDCYRDLLSAGGSIGVFRADHWYWTDMGTPEDYLDLHGGLLQGAIPLWEELDGAGFPFCLDPGVVPGVDLQLTEWAAIGSAKLGAGVHVERSVVWDGADLAPDSHVVDLIVTPQPVSPEP</sequence>
<dbReference type="EMBL" id="JACNLK010000017">
    <property type="protein sequence ID" value="MBC8207815.1"/>
    <property type="molecule type" value="Genomic_DNA"/>
</dbReference>
<dbReference type="InterPro" id="IPR005835">
    <property type="entry name" value="NTP_transferase_dom"/>
</dbReference>
<gene>
    <name evidence="2" type="ORF">H8E79_01430</name>
</gene>
<protein>
    <submittedName>
        <fullName evidence="2">NTP transferase domain-containing protein</fullName>
    </submittedName>
</protein>
<evidence type="ECO:0000313" key="3">
    <source>
        <dbReference type="Proteomes" id="UP000599024"/>
    </source>
</evidence>
<name>A0A8J6NAF0_9BACT</name>
<dbReference type="Gene3D" id="3.90.550.10">
    <property type="entry name" value="Spore Coat Polysaccharide Biosynthesis Protein SpsA, Chain A"/>
    <property type="match status" value="1"/>
</dbReference>
<dbReference type="InterPro" id="IPR050486">
    <property type="entry name" value="Mannose-1P_guanyltransferase"/>
</dbReference>
<comment type="caution">
    <text evidence="2">The sequence shown here is derived from an EMBL/GenBank/DDBJ whole genome shotgun (WGS) entry which is preliminary data.</text>
</comment>
<proteinExistence type="predicted"/>
<evidence type="ECO:0000313" key="2">
    <source>
        <dbReference type="EMBL" id="MBC8207815.1"/>
    </source>
</evidence>
<dbReference type="Proteomes" id="UP000599024">
    <property type="component" value="Unassembled WGS sequence"/>
</dbReference>
<dbReference type="InterPro" id="IPR029044">
    <property type="entry name" value="Nucleotide-diphossugar_trans"/>
</dbReference>
<dbReference type="Pfam" id="PF00483">
    <property type="entry name" value="NTP_transferase"/>
    <property type="match status" value="1"/>
</dbReference>
<dbReference type="PANTHER" id="PTHR22572">
    <property type="entry name" value="SUGAR-1-PHOSPHATE GUANYL TRANSFERASE"/>
    <property type="match status" value="1"/>
</dbReference>
<dbReference type="GO" id="GO:0016740">
    <property type="term" value="F:transferase activity"/>
    <property type="evidence" value="ECO:0007669"/>
    <property type="project" value="UniProtKB-KW"/>
</dbReference>
<accession>A0A8J6NAF0</accession>
<evidence type="ECO:0000259" key="1">
    <source>
        <dbReference type="Pfam" id="PF00483"/>
    </source>
</evidence>
<reference evidence="2 3" key="1">
    <citation type="submission" date="2020-08" db="EMBL/GenBank/DDBJ databases">
        <title>Bridging the membrane lipid divide: bacteria of the FCB group superphylum have the potential to synthesize archaeal ether lipids.</title>
        <authorList>
            <person name="Villanueva L."/>
            <person name="Von Meijenfeldt F.A.B."/>
            <person name="Westbye A.B."/>
            <person name="Yadav S."/>
            <person name="Hopmans E.C."/>
            <person name="Dutilh B.E."/>
            <person name="Sinninghe Damste J.S."/>
        </authorList>
    </citation>
    <scope>NUCLEOTIDE SEQUENCE [LARGE SCALE GENOMIC DNA]</scope>
    <source>
        <strain evidence="2">NIOZ-UU81</strain>
    </source>
</reference>
<organism evidence="2 3">
    <name type="scientific">Candidatus Desulfatifera sulfidica</name>
    <dbReference type="NCBI Taxonomy" id="2841691"/>
    <lineage>
        <taxon>Bacteria</taxon>
        <taxon>Pseudomonadati</taxon>
        <taxon>Thermodesulfobacteriota</taxon>
        <taxon>Desulfobulbia</taxon>
        <taxon>Desulfobulbales</taxon>
        <taxon>Desulfobulbaceae</taxon>
        <taxon>Candidatus Desulfatifera</taxon>
    </lineage>
</organism>